<dbReference type="PANTHER" id="PTHR42912">
    <property type="entry name" value="METHYLTRANSFERASE"/>
    <property type="match status" value="1"/>
</dbReference>
<keyword evidence="2" id="KW-0830">Ubiquinone</keyword>
<dbReference type="CDD" id="cd02440">
    <property type="entry name" value="AdoMet_MTases"/>
    <property type="match status" value="1"/>
</dbReference>
<dbReference type="Pfam" id="PF08241">
    <property type="entry name" value="Methyltransf_11"/>
    <property type="match status" value="1"/>
</dbReference>
<dbReference type="Proteomes" id="UP000518605">
    <property type="component" value="Unassembled WGS sequence"/>
</dbReference>
<organism evidence="2 3">
    <name type="scientific">Paenibacillus endophyticus</name>
    <dbReference type="NCBI Taxonomy" id="1294268"/>
    <lineage>
        <taxon>Bacteria</taxon>
        <taxon>Bacillati</taxon>
        <taxon>Bacillota</taxon>
        <taxon>Bacilli</taxon>
        <taxon>Bacillales</taxon>
        <taxon>Paenibacillaceae</taxon>
        <taxon>Paenibacillus</taxon>
    </lineage>
</organism>
<dbReference type="AlphaFoldDB" id="A0A7W5C8P2"/>
<gene>
    <name evidence="2" type="ORF">FHS16_002847</name>
</gene>
<reference evidence="2 3" key="1">
    <citation type="submission" date="2020-08" db="EMBL/GenBank/DDBJ databases">
        <title>Genomic Encyclopedia of Type Strains, Phase III (KMG-III): the genomes of soil and plant-associated and newly described type strains.</title>
        <authorList>
            <person name="Whitman W."/>
        </authorList>
    </citation>
    <scope>NUCLEOTIDE SEQUENCE [LARGE SCALE GENOMIC DNA]</scope>
    <source>
        <strain evidence="2 3">CECT 8234</strain>
    </source>
</reference>
<keyword evidence="3" id="KW-1185">Reference proteome</keyword>
<dbReference type="GO" id="GO:0032259">
    <property type="term" value="P:methylation"/>
    <property type="evidence" value="ECO:0007669"/>
    <property type="project" value="UniProtKB-KW"/>
</dbReference>
<proteinExistence type="predicted"/>
<comment type="caution">
    <text evidence="2">The sequence shown here is derived from an EMBL/GenBank/DDBJ whole genome shotgun (WGS) entry which is preliminary data.</text>
</comment>
<keyword evidence="2" id="KW-0489">Methyltransferase</keyword>
<sequence>MPDHGAIYTQQAERYHELIAKQPSLKSIIEEIRPVAGLDVVDLGAGSGRLAAVLAGQARSIVALDAQAAMLEVAAKRLAQAGYTNWSTSVADHRSLPLENDSADLVVSGWSIGYLGSDTLANWEDNIRQVMSEIKRVLRPGGTAILFETMGTGFETPNPPRFLKPYFHALERHYGFSYRWVRMDYDFDSVDQAEQLARFFFSDELADRIVEQQLIRLPECAGIWWLQL</sequence>
<dbReference type="InterPro" id="IPR050508">
    <property type="entry name" value="Methyltransf_Superfamily"/>
</dbReference>
<dbReference type="RefSeq" id="WP_183563098.1">
    <property type="nucleotide sequence ID" value="NZ_CBCSLB010000006.1"/>
</dbReference>
<feature type="domain" description="Methyltransferase type 11" evidence="1">
    <location>
        <begin position="41"/>
        <end position="145"/>
    </location>
</feature>
<dbReference type="PANTHER" id="PTHR42912:SF93">
    <property type="entry name" value="N6-ADENOSINE-METHYLTRANSFERASE TMT1A"/>
    <property type="match status" value="1"/>
</dbReference>
<name>A0A7W5C8P2_9BACL</name>
<keyword evidence="2" id="KW-0808">Transferase</keyword>
<evidence type="ECO:0000313" key="2">
    <source>
        <dbReference type="EMBL" id="MBB3152790.1"/>
    </source>
</evidence>
<dbReference type="EMBL" id="JACHXW010000007">
    <property type="protein sequence ID" value="MBB3152790.1"/>
    <property type="molecule type" value="Genomic_DNA"/>
</dbReference>
<dbReference type="InterPro" id="IPR029063">
    <property type="entry name" value="SAM-dependent_MTases_sf"/>
</dbReference>
<evidence type="ECO:0000259" key="1">
    <source>
        <dbReference type="Pfam" id="PF08241"/>
    </source>
</evidence>
<evidence type="ECO:0000313" key="3">
    <source>
        <dbReference type="Proteomes" id="UP000518605"/>
    </source>
</evidence>
<accession>A0A7W5C8P2</accession>
<dbReference type="GO" id="GO:0008757">
    <property type="term" value="F:S-adenosylmethionine-dependent methyltransferase activity"/>
    <property type="evidence" value="ECO:0007669"/>
    <property type="project" value="InterPro"/>
</dbReference>
<protein>
    <submittedName>
        <fullName evidence="2">Ubiquinone/menaquinone biosynthesis C-methylase UbiE</fullName>
    </submittedName>
</protein>
<dbReference type="SUPFAM" id="SSF53335">
    <property type="entry name" value="S-adenosyl-L-methionine-dependent methyltransferases"/>
    <property type="match status" value="1"/>
</dbReference>
<dbReference type="InterPro" id="IPR013216">
    <property type="entry name" value="Methyltransf_11"/>
</dbReference>
<dbReference type="Gene3D" id="3.40.50.150">
    <property type="entry name" value="Vaccinia Virus protein VP39"/>
    <property type="match status" value="1"/>
</dbReference>